<keyword evidence="1" id="KW-0812">Transmembrane</keyword>
<dbReference type="Proteomes" id="UP000239471">
    <property type="component" value="Unassembled WGS sequence"/>
</dbReference>
<evidence type="ECO:0008006" key="4">
    <source>
        <dbReference type="Google" id="ProtNLM"/>
    </source>
</evidence>
<comment type="caution">
    <text evidence="2">The sequence shown here is derived from an EMBL/GenBank/DDBJ whole genome shotgun (WGS) entry which is preliminary data.</text>
</comment>
<organism evidence="2 3">
    <name type="scientific">Clostridium vincentii</name>
    <dbReference type="NCBI Taxonomy" id="52704"/>
    <lineage>
        <taxon>Bacteria</taxon>
        <taxon>Bacillati</taxon>
        <taxon>Bacillota</taxon>
        <taxon>Clostridia</taxon>
        <taxon>Eubacteriales</taxon>
        <taxon>Clostridiaceae</taxon>
        <taxon>Clostridium</taxon>
    </lineage>
</organism>
<reference evidence="2 3" key="1">
    <citation type="submission" date="2018-03" db="EMBL/GenBank/DDBJ databases">
        <title>Genome sequence of Clostridium vincentii DSM 10228.</title>
        <authorList>
            <person name="Poehlein A."/>
            <person name="Daniel R."/>
        </authorList>
    </citation>
    <scope>NUCLEOTIDE SEQUENCE [LARGE SCALE GENOMIC DNA]</scope>
    <source>
        <strain evidence="2 3">DSM 10228</strain>
    </source>
</reference>
<evidence type="ECO:0000313" key="2">
    <source>
        <dbReference type="EMBL" id="PRR81196.1"/>
    </source>
</evidence>
<protein>
    <recommendedName>
        <fullName evidence="4">DUF3784 domain-containing protein</fullName>
    </recommendedName>
</protein>
<dbReference type="OrthoDB" id="10010562at2"/>
<evidence type="ECO:0000313" key="3">
    <source>
        <dbReference type="Proteomes" id="UP000239471"/>
    </source>
</evidence>
<keyword evidence="1" id="KW-1133">Transmembrane helix</keyword>
<dbReference type="RefSeq" id="WP_106060620.1">
    <property type="nucleotide sequence ID" value="NZ_PVXQ01000034.1"/>
</dbReference>
<evidence type="ECO:0000256" key="1">
    <source>
        <dbReference type="SAM" id="Phobius"/>
    </source>
</evidence>
<gene>
    <name evidence="2" type="ORF">CLVI_27000</name>
</gene>
<name>A0A2T0BBB3_9CLOT</name>
<keyword evidence="1" id="KW-0472">Membrane</keyword>
<sequence length="104" mass="12066">MVEIIFQIIVFSLGVWGMIFTIKNRRTMPGGLYGILQNKYEIINKDKLNSILCMRSYALSIYFIFISIIAILTKNFLPIVFLGLTPIIFVAFNIKAKKYVKFFD</sequence>
<feature type="transmembrane region" description="Helical" evidence="1">
    <location>
        <begin position="52"/>
        <end position="70"/>
    </location>
</feature>
<accession>A0A2T0BBB3</accession>
<keyword evidence="3" id="KW-1185">Reference proteome</keyword>
<feature type="transmembrane region" description="Helical" evidence="1">
    <location>
        <begin position="6"/>
        <end position="22"/>
    </location>
</feature>
<feature type="transmembrane region" description="Helical" evidence="1">
    <location>
        <begin position="76"/>
        <end position="94"/>
    </location>
</feature>
<proteinExistence type="predicted"/>
<dbReference type="EMBL" id="PVXQ01000034">
    <property type="protein sequence ID" value="PRR81196.1"/>
    <property type="molecule type" value="Genomic_DNA"/>
</dbReference>
<dbReference type="AlphaFoldDB" id="A0A2T0BBB3"/>